<reference evidence="2 3" key="1">
    <citation type="journal article" date="2019" name="Int. J. Syst. Evol. Microbiol.">
        <title>The Global Catalogue of Microorganisms (GCM) 10K type strain sequencing project: providing services to taxonomists for standard genome sequencing and annotation.</title>
        <authorList>
            <consortium name="The Broad Institute Genomics Platform"/>
            <consortium name="The Broad Institute Genome Sequencing Center for Infectious Disease"/>
            <person name="Wu L."/>
            <person name="Ma J."/>
        </authorList>
    </citation>
    <scope>NUCLEOTIDE SEQUENCE [LARGE SCALE GENOMIC DNA]</scope>
    <source>
        <strain evidence="2 3">WLHS5</strain>
    </source>
</reference>
<gene>
    <name evidence="2" type="ORF">ACFO5R_03650</name>
</gene>
<dbReference type="AlphaFoldDB" id="A0ABD5PKE2"/>
<feature type="domain" description="Thioredoxin" evidence="1">
    <location>
        <begin position="22"/>
        <end position="152"/>
    </location>
</feature>
<dbReference type="PANTHER" id="PTHR32234:SF0">
    <property type="entry name" value="THIOL:DISULFIDE INTERCHANGE PROTEIN DSBD"/>
    <property type="match status" value="1"/>
</dbReference>
<evidence type="ECO:0000313" key="3">
    <source>
        <dbReference type="Proteomes" id="UP001595898"/>
    </source>
</evidence>
<dbReference type="EMBL" id="JBHSFA010000002">
    <property type="protein sequence ID" value="MFC4541022.1"/>
    <property type="molecule type" value="Genomic_DNA"/>
</dbReference>
<dbReference type="InterPro" id="IPR013766">
    <property type="entry name" value="Thioredoxin_domain"/>
</dbReference>
<dbReference type="SUPFAM" id="SSF52833">
    <property type="entry name" value="Thioredoxin-like"/>
    <property type="match status" value="1"/>
</dbReference>
<dbReference type="RefSeq" id="WP_382181791.1">
    <property type="nucleotide sequence ID" value="NZ_JALIQP010000001.1"/>
</dbReference>
<dbReference type="Gene3D" id="3.40.30.10">
    <property type="entry name" value="Glutaredoxin"/>
    <property type="match status" value="1"/>
</dbReference>
<dbReference type="PANTHER" id="PTHR32234">
    <property type="entry name" value="THIOL:DISULFIDE INTERCHANGE PROTEIN DSBD"/>
    <property type="match status" value="1"/>
</dbReference>
<dbReference type="PROSITE" id="PS51352">
    <property type="entry name" value="THIOREDOXIN_2"/>
    <property type="match status" value="1"/>
</dbReference>
<protein>
    <submittedName>
        <fullName evidence="2">Thioredoxin family protein</fullName>
    </submittedName>
</protein>
<organism evidence="2 3">
    <name type="scientific">Halosolutus amylolyticus</name>
    <dbReference type="NCBI Taxonomy" id="2932267"/>
    <lineage>
        <taxon>Archaea</taxon>
        <taxon>Methanobacteriati</taxon>
        <taxon>Methanobacteriota</taxon>
        <taxon>Stenosarchaea group</taxon>
        <taxon>Halobacteria</taxon>
        <taxon>Halobacteriales</taxon>
        <taxon>Natrialbaceae</taxon>
        <taxon>Halosolutus</taxon>
    </lineage>
</organism>
<dbReference type="InterPro" id="IPR036249">
    <property type="entry name" value="Thioredoxin-like_sf"/>
</dbReference>
<proteinExistence type="predicted"/>
<accession>A0ABD5PKE2</accession>
<keyword evidence="3" id="KW-1185">Reference proteome</keyword>
<evidence type="ECO:0000313" key="2">
    <source>
        <dbReference type="EMBL" id="MFC4541022.1"/>
    </source>
</evidence>
<dbReference type="Pfam" id="PF13899">
    <property type="entry name" value="Thioredoxin_7"/>
    <property type="match status" value="1"/>
</dbReference>
<name>A0ABD5PKE2_9EURY</name>
<sequence>MTPRKILTIVLVITALGIGYYSMNTASVLSDESYTYHGDTTWKTDVDTAMETAVAEDKPVLVYFWTTWCTYCEDYNKNAYVDPDVNDRLDDFVLLAVNLDDSSPEAKDLQQRYNANYPPQHVAITPDGELLVEINGYAETNSFIAYLDEAQSKWESR</sequence>
<dbReference type="Proteomes" id="UP001595898">
    <property type="component" value="Unassembled WGS sequence"/>
</dbReference>
<comment type="caution">
    <text evidence="2">The sequence shown here is derived from an EMBL/GenBank/DDBJ whole genome shotgun (WGS) entry which is preliminary data.</text>
</comment>
<evidence type="ECO:0000259" key="1">
    <source>
        <dbReference type="PROSITE" id="PS51352"/>
    </source>
</evidence>